<organism evidence="1 2">
    <name type="scientific">Scyliorhinus torazame</name>
    <name type="common">Cloudy catshark</name>
    <name type="synonym">Catulus torazame</name>
    <dbReference type="NCBI Taxonomy" id="75743"/>
    <lineage>
        <taxon>Eukaryota</taxon>
        <taxon>Metazoa</taxon>
        <taxon>Chordata</taxon>
        <taxon>Craniata</taxon>
        <taxon>Vertebrata</taxon>
        <taxon>Chondrichthyes</taxon>
        <taxon>Elasmobranchii</taxon>
        <taxon>Galeomorphii</taxon>
        <taxon>Galeoidea</taxon>
        <taxon>Carcharhiniformes</taxon>
        <taxon>Scyliorhinidae</taxon>
        <taxon>Scyliorhinus</taxon>
    </lineage>
</organism>
<keyword evidence="2" id="KW-1185">Reference proteome</keyword>
<dbReference type="Proteomes" id="UP000288216">
    <property type="component" value="Unassembled WGS sequence"/>
</dbReference>
<comment type="caution">
    <text evidence="1">The sequence shown here is derived from an EMBL/GenBank/DDBJ whole genome shotgun (WGS) entry which is preliminary data.</text>
</comment>
<proteinExistence type="predicted"/>
<evidence type="ECO:0000313" key="1">
    <source>
        <dbReference type="EMBL" id="GCB79950.1"/>
    </source>
</evidence>
<reference evidence="1 2" key="1">
    <citation type="journal article" date="2018" name="Nat. Ecol. Evol.">
        <title>Shark genomes provide insights into elasmobranch evolution and the origin of vertebrates.</title>
        <authorList>
            <person name="Hara Y"/>
            <person name="Yamaguchi K"/>
            <person name="Onimaru K"/>
            <person name="Kadota M"/>
            <person name="Koyanagi M"/>
            <person name="Keeley SD"/>
            <person name="Tatsumi K"/>
            <person name="Tanaka K"/>
            <person name="Motone F"/>
            <person name="Kageyama Y"/>
            <person name="Nozu R"/>
            <person name="Adachi N"/>
            <person name="Nishimura O"/>
            <person name="Nakagawa R"/>
            <person name="Tanegashima C"/>
            <person name="Kiyatake I"/>
            <person name="Matsumoto R"/>
            <person name="Murakumo K"/>
            <person name="Nishida K"/>
            <person name="Terakita A"/>
            <person name="Kuratani S"/>
            <person name="Sato K"/>
            <person name="Hyodo S Kuraku.S."/>
        </authorList>
    </citation>
    <scope>NUCLEOTIDE SEQUENCE [LARGE SCALE GENOMIC DNA]</scope>
</reference>
<gene>
    <name evidence="1" type="ORF">scyTo_0019634</name>
</gene>
<name>A0A401Q3M8_SCYTO</name>
<dbReference type="EMBL" id="BFAA01014808">
    <property type="protein sequence ID" value="GCB79950.1"/>
    <property type="molecule type" value="Genomic_DNA"/>
</dbReference>
<evidence type="ECO:0000313" key="2">
    <source>
        <dbReference type="Proteomes" id="UP000288216"/>
    </source>
</evidence>
<protein>
    <submittedName>
        <fullName evidence="1">Uncharacterized protein</fullName>
    </submittedName>
</protein>
<accession>A0A401Q3M8</accession>
<dbReference type="AlphaFoldDB" id="A0A401Q3M8"/>
<sequence>MGVDWHKRRQRGTVELAVGDYAAGISTVNALDIAEISEEIEVMKRQMRATVKDIYQDAETATDLSQQVNQLVWRERKQLQPYQTTISELINRQSAISKEVYRVQACNMYASHLLQSVRANLLQLAAHRMPNWSITIGRHELTPDRDVSIVEADDIERTDDDQRIHRYVHKGLARLGRT</sequence>